<reference evidence="8" key="1">
    <citation type="submission" date="2020-09" db="EMBL/GenBank/DDBJ databases">
        <authorList>
            <person name="Kim M.K."/>
        </authorList>
    </citation>
    <scope>NUCLEOTIDE SEQUENCE</scope>
    <source>
        <strain evidence="8">BT704</strain>
    </source>
</reference>
<keyword evidence="2" id="KW-0805">Transcription regulation</keyword>
<evidence type="ECO:0000256" key="5">
    <source>
        <dbReference type="ARBA" id="ARBA00023163"/>
    </source>
</evidence>
<dbReference type="GO" id="GO:0016987">
    <property type="term" value="F:sigma factor activity"/>
    <property type="evidence" value="ECO:0007669"/>
    <property type="project" value="UniProtKB-KW"/>
</dbReference>
<keyword evidence="5" id="KW-0804">Transcription</keyword>
<dbReference type="InterPro" id="IPR014284">
    <property type="entry name" value="RNA_pol_sigma-70_dom"/>
</dbReference>
<dbReference type="InterPro" id="IPR013324">
    <property type="entry name" value="RNA_pol_sigma_r3/r4-like"/>
</dbReference>
<protein>
    <submittedName>
        <fullName evidence="8">RNA polymerase sigma factor</fullName>
    </submittedName>
</protein>
<feature type="domain" description="RNA polymerase sigma-70 region 2" evidence="6">
    <location>
        <begin position="26"/>
        <end position="93"/>
    </location>
</feature>
<evidence type="ECO:0000313" key="9">
    <source>
        <dbReference type="Proteomes" id="UP000653797"/>
    </source>
</evidence>
<dbReference type="PANTHER" id="PTHR43133:SF8">
    <property type="entry name" value="RNA POLYMERASE SIGMA FACTOR HI_1459-RELATED"/>
    <property type="match status" value="1"/>
</dbReference>
<dbReference type="PANTHER" id="PTHR43133">
    <property type="entry name" value="RNA POLYMERASE ECF-TYPE SIGMA FACTO"/>
    <property type="match status" value="1"/>
</dbReference>
<dbReference type="RefSeq" id="WP_191039723.1">
    <property type="nucleotide sequence ID" value="NZ_JACXAA010000004.1"/>
</dbReference>
<dbReference type="EMBL" id="JACXAA010000004">
    <property type="protein sequence ID" value="MBD2754097.1"/>
    <property type="molecule type" value="Genomic_DNA"/>
</dbReference>
<dbReference type="GO" id="GO:0003677">
    <property type="term" value="F:DNA binding"/>
    <property type="evidence" value="ECO:0007669"/>
    <property type="project" value="UniProtKB-KW"/>
</dbReference>
<evidence type="ECO:0000256" key="1">
    <source>
        <dbReference type="ARBA" id="ARBA00010641"/>
    </source>
</evidence>
<evidence type="ECO:0000256" key="3">
    <source>
        <dbReference type="ARBA" id="ARBA00023082"/>
    </source>
</evidence>
<dbReference type="InterPro" id="IPR013249">
    <property type="entry name" value="RNA_pol_sigma70_r4_t2"/>
</dbReference>
<gene>
    <name evidence="8" type="ORF">IC230_14405</name>
</gene>
<evidence type="ECO:0000256" key="4">
    <source>
        <dbReference type="ARBA" id="ARBA00023125"/>
    </source>
</evidence>
<dbReference type="SUPFAM" id="SSF88659">
    <property type="entry name" value="Sigma3 and sigma4 domains of RNA polymerase sigma factors"/>
    <property type="match status" value="1"/>
</dbReference>
<comment type="similarity">
    <text evidence="1">Belongs to the sigma-70 factor family. ECF subfamily.</text>
</comment>
<dbReference type="Pfam" id="PF08281">
    <property type="entry name" value="Sigma70_r4_2"/>
    <property type="match status" value="1"/>
</dbReference>
<dbReference type="InterPro" id="IPR007627">
    <property type="entry name" value="RNA_pol_sigma70_r2"/>
</dbReference>
<feature type="domain" description="RNA polymerase sigma factor 70 region 4 type 2" evidence="7">
    <location>
        <begin position="122"/>
        <end position="173"/>
    </location>
</feature>
<evidence type="ECO:0000313" key="8">
    <source>
        <dbReference type="EMBL" id="MBD2754097.1"/>
    </source>
</evidence>
<dbReference type="InterPro" id="IPR036388">
    <property type="entry name" value="WH-like_DNA-bd_sf"/>
</dbReference>
<evidence type="ECO:0000256" key="2">
    <source>
        <dbReference type="ARBA" id="ARBA00023015"/>
    </source>
</evidence>
<dbReference type="CDD" id="cd06171">
    <property type="entry name" value="Sigma70_r4"/>
    <property type="match status" value="1"/>
</dbReference>
<evidence type="ECO:0000259" key="6">
    <source>
        <dbReference type="Pfam" id="PF04542"/>
    </source>
</evidence>
<dbReference type="Gene3D" id="1.10.10.10">
    <property type="entry name" value="Winged helix-like DNA-binding domain superfamily/Winged helix DNA-binding domain"/>
    <property type="match status" value="1"/>
</dbReference>
<dbReference type="InterPro" id="IPR039425">
    <property type="entry name" value="RNA_pol_sigma-70-like"/>
</dbReference>
<dbReference type="Pfam" id="PF04542">
    <property type="entry name" value="Sigma70_r2"/>
    <property type="match status" value="1"/>
</dbReference>
<dbReference type="InterPro" id="IPR013325">
    <property type="entry name" value="RNA_pol_sigma_r2"/>
</dbReference>
<comment type="caution">
    <text evidence="8">The sequence shown here is derived from an EMBL/GenBank/DDBJ whole genome shotgun (WGS) entry which is preliminary data.</text>
</comment>
<proteinExistence type="inferred from homology"/>
<dbReference type="SUPFAM" id="SSF88946">
    <property type="entry name" value="Sigma2 domain of RNA polymerase sigma factors"/>
    <property type="match status" value="1"/>
</dbReference>
<keyword evidence="3" id="KW-0731">Sigma factor</keyword>
<dbReference type="NCBIfam" id="TIGR02937">
    <property type="entry name" value="sigma70-ECF"/>
    <property type="match status" value="1"/>
</dbReference>
<organism evidence="8 9">
    <name type="scientific">Spirosoma validum</name>
    <dbReference type="NCBI Taxonomy" id="2771355"/>
    <lineage>
        <taxon>Bacteria</taxon>
        <taxon>Pseudomonadati</taxon>
        <taxon>Bacteroidota</taxon>
        <taxon>Cytophagia</taxon>
        <taxon>Cytophagales</taxon>
        <taxon>Cytophagaceae</taxon>
        <taxon>Spirosoma</taxon>
    </lineage>
</organism>
<keyword evidence="4" id="KW-0238">DNA-binding</keyword>
<dbReference type="AlphaFoldDB" id="A0A927B2K6"/>
<sequence>MKGLPTDEEMIRQLLSGQPNQCFETLYNRYVDKVYRQCLSMTQDSEKAQDFTHDIFIKVFDKLDAFQQRSSFSTWIYSIAYNYCADQIRLSRRLNTTAIDHELEQHVTESQETVLREEAIQLVNRALASLSPDEQHLLRLKYEDKVSIEEIGRMHNLTISAVKMRLKRSRAKIEQFYARQQAR</sequence>
<accession>A0A927B2K6</accession>
<dbReference type="GO" id="GO:0006352">
    <property type="term" value="P:DNA-templated transcription initiation"/>
    <property type="evidence" value="ECO:0007669"/>
    <property type="project" value="InterPro"/>
</dbReference>
<dbReference type="Proteomes" id="UP000653797">
    <property type="component" value="Unassembled WGS sequence"/>
</dbReference>
<name>A0A927B2K6_9BACT</name>
<dbReference type="Gene3D" id="1.10.1740.10">
    <property type="match status" value="1"/>
</dbReference>
<evidence type="ECO:0000259" key="7">
    <source>
        <dbReference type="Pfam" id="PF08281"/>
    </source>
</evidence>
<keyword evidence="9" id="KW-1185">Reference proteome</keyword>